<evidence type="ECO:0000313" key="1">
    <source>
        <dbReference type="EMBL" id="CDW34297.1"/>
    </source>
</evidence>
<dbReference type="AlphaFoldDB" id="A0A0K2U8K9"/>
<organism evidence="1">
    <name type="scientific">Lepeophtheirus salmonis</name>
    <name type="common">Salmon louse</name>
    <name type="synonym">Caligus salmonis</name>
    <dbReference type="NCBI Taxonomy" id="72036"/>
    <lineage>
        <taxon>Eukaryota</taxon>
        <taxon>Metazoa</taxon>
        <taxon>Ecdysozoa</taxon>
        <taxon>Arthropoda</taxon>
        <taxon>Crustacea</taxon>
        <taxon>Multicrustacea</taxon>
        <taxon>Hexanauplia</taxon>
        <taxon>Copepoda</taxon>
        <taxon>Siphonostomatoida</taxon>
        <taxon>Caligidae</taxon>
        <taxon>Lepeophtheirus</taxon>
    </lineage>
</organism>
<protein>
    <submittedName>
        <fullName evidence="1">Uncharacterized protein</fullName>
    </submittedName>
</protein>
<accession>A0A0K2U8K9</accession>
<dbReference type="EMBL" id="HACA01016936">
    <property type="protein sequence ID" value="CDW34297.1"/>
    <property type="molecule type" value="Transcribed_RNA"/>
</dbReference>
<reference evidence="1" key="1">
    <citation type="submission" date="2014-05" db="EMBL/GenBank/DDBJ databases">
        <authorList>
            <person name="Chronopoulou M."/>
        </authorList>
    </citation>
    <scope>NUCLEOTIDE SEQUENCE</scope>
    <source>
        <tissue evidence="1">Whole organism</tissue>
    </source>
</reference>
<sequence>MAFRRRKSLAKRYHQLILINRICICDSKRDIHL</sequence>
<name>A0A0K2U8K9_LEPSM</name>
<proteinExistence type="predicted"/>